<dbReference type="Proteomes" id="UP001165101">
    <property type="component" value="Unassembled WGS sequence"/>
</dbReference>
<organism evidence="1 2">
    <name type="scientific">Candida boidinii</name>
    <name type="common">Yeast</name>
    <dbReference type="NCBI Taxonomy" id="5477"/>
    <lineage>
        <taxon>Eukaryota</taxon>
        <taxon>Fungi</taxon>
        <taxon>Dikarya</taxon>
        <taxon>Ascomycota</taxon>
        <taxon>Saccharomycotina</taxon>
        <taxon>Pichiomycetes</taxon>
        <taxon>Pichiales</taxon>
        <taxon>Pichiaceae</taxon>
        <taxon>Ogataea</taxon>
        <taxon>Ogataea/Candida clade</taxon>
    </lineage>
</organism>
<reference evidence="1" key="1">
    <citation type="submission" date="2023-04" db="EMBL/GenBank/DDBJ databases">
        <title>Candida boidinii NBRC 1967.</title>
        <authorList>
            <person name="Ichikawa N."/>
            <person name="Sato H."/>
            <person name="Tonouchi N."/>
        </authorList>
    </citation>
    <scope>NUCLEOTIDE SEQUENCE</scope>
    <source>
        <strain evidence="1">NBRC 1967</strain>
    </source>
</reference>
<name>A0ACB5TR67_CANBO</name>
<keyword evidence="2" id="KW-1185">Reference proteome</keyword>
<gene>
    <name evidence="1" type="ORF">Cboi01_000304400</name>
</gene>
<proteinExistence type="predicted"/>
<accession>A0ACB5TR67</accession>
<sequence>MSEYQYPKFLIFGDSITEISFNQAPLPNMTPQFMLGPALYNAYARKMHILHRGFGGYNSEWLRTLLPNILKYEHDSRSEYDNIKIAYLFIGTNDGRPPTSKVHVPIERYEENLKFMINLFLEKKIKLIIIAPGLHYAAKAYKFYPIDIENKTGTDPDTLLKYAGVAVKVAKEFDLPYINMSQIMTDSEISIDELVIDGIHYTGKNYKLLFDNLLETIKTNYPEYHPDNIKTKFPIVTEDNVVERLAKIE</sequence>
<comment type="caution">
    <text evidence="1">The sequence shown here is derived from an EMBL/GenBank/DDBJ whole genome shotgun (WGS) entry which is preliminary data.</text>
</comment>
<evidence type="ECO:0000313" key="1">
    <source>
        <dbReference type="EMBL" id="GME93196.1"/>
    </source>
</evidence>
<dbReference type="EMBL" id="BSXV01001549">
    <property type="protein sequence ID" value="GME93196.1"/>
    <property type="molecule type" value="Genomic_DNA"/>
</dbReference>
<evidence type="ECO:0000313" key="2">
    <source>
        <dbReference type="Proteomes" id="UP001165101"/>
    </source>
</evidence>
<protein>
    <submittedName>
        <fullName evidence="1">Unnamed protein product</fullName>
    </submittedName>
</protein>